<feature type="binding site" evidence="11">
    <location>
        <position position="18"/>
    </location>
    <ligand>
        <name>Ca(2+)</name>
        <dbReference type="ChEBI" id="CHEBI:29108"/>
        <label>1</label>
    </ligand>
</feature>
<keyword evidence="8 10" id="KW-0408">Iron</keyword>
<evidence type="ECO:0000256" key="2">
    <source>
        <dbReference type="ARBA" id="ARBA00005189"/>
    </source>
</evidence>
<evidence type="ECO:0000313" key="18">
    <source>
        <dbReference type="Proteomes" id="UP000265180"/>
    </source>
</evidence>
<dbReference type="GO" id="GO:0034440">
    <property type="term" value="P:lipid oxidation"/>
    <property type="evidence" value="ECO:0007669"/>
    <property type="project" value="InterPro"/>
</dbReference>
<reference evidence="17" key="3">
    <citation type="submission" date="2025-08" db="UniProtKB">
        <authorList>
            <consortium name="Ensembl"/>
        </authorList>
    </citation>
    <scope>IDENTIFICATION</scope>
    <source>
        <strain evidence="17">HNI</strain>
    </source>
</reference>
<evidence type="ECO:0000256" key="13">
    <source>
        <dbReference type="PROSITE-ProRule" id="PRU00152"/>
    </source>
</evidence>
<dbReference type="GO" id="GO:0016702">
    <property type="term" value="F:oxidoreductase activity, acting on single donors with incorporation of molecular oxygen, incorporation of two atoms of oxygen"/>
    <property type="evidence" value="ECO:0007669"/>
    <property type="project" value="InterPro"/>
</dbReference>
<dbReference type="InterPro" id="IPR036226">
    <property type="entry name" value="LipOase_C_sf"/>
</dbReference>
<dbReference type="InterPro" id="IPR001024">
    <property type="entry name" value="PLAT/LH2_dom"/>
</dbReference>
<comment type="pathway">
    <text evidence="2">Lipid metabolism.</text>
</comment>
<keyword evidence="5 10" id="KW-0479">Metal-binding</keyword>
<dbReference type="Ensembl" id="ENSORLT00020033176.1">
    <property type="protein sequence ID" value="ENSORLP00020014757.1"/>
    <property type="gene ID" value="ENSORLG00020015831.1"/>
</dbReference>
<keyword evidence="4" id="KW-0963">Cytoplasm</keyword>
<dbReference type="PRINTS" id="PR00467">
    <property type="entry name" value="MAMLPOXGNASE"/>
</dbReference>
<evidence type="ECO:0000256" key="1">
    <source>
        <dbReference type="ARBA" id="ARBA00004496"/>
    </source>
</evidence>
<dbReference type="SUPFAM" id="SSF49723">
    <property type="entry name" value="Lipase/lipooxygenase domain (PLAT/LH2 domain)"/>
    <property type="match status" value="1"/>
</dbReference>
<feature type="binding site" evidence="11">
    <location>
        <position position="73"/>
    </location>
    <ligand>
        <name>Ca(2+)</name>
        <dbReference type="ChEBI" id="CHEBI:29108"/>
        <label>1</label>
    </ligand>
</feature>
<evidence type="ECO:0000256" key="14">
    <source>
        <dbReference type="RuleBase" id="RU003974"/>
    </source>
</evidence>
<dbReference type="AlphaFoldDB" id="A0A3P9L2E6"/>
<reference key="1">
    <citation type="journal article" date="2007" name="Nature">
        <title>The medaka draft genome and insights into vertebrate genome evolution.</title>
        <authorList>
            <person name="Kasahara M."/>
            <person name="Naruse K."/>
            <person name="Sasaki S."/>
            <person name="Nakatani Y."/>
            <person name="Qu W."/>
            <person name="Ahsan B."/>
            <person name="Yamada T."/>
            <person name="Nagayasu Y."/>
            <person name="Doi K."/>
            <person name="Kasai Y."/>
            <person name="Jindo T."/>
            <person name="Kobayashi D."/>
            <person name="Shimada A."/>
            <person name="Toyoda A."/>
            <person name="Kuroki Y."/>
            <person name="Fujiyama A."/>
            <person name="Sasaki T."/>
            <person name="Shimizu A."/>
            <person name="Asakawa S."/>
            <person name="Shimizu N."/>
            <person name="Hashimoto S."/>
            <person name="Yang J."/>
            <person name="Lee Y."/>
            <person name="Matsushima K."/>
            <person name="Sugano S."/>
            <person name="Sakaizumi M."/>
            <person name="Narita T."/>
            <person name="Ohishi K."/>
            <person name="Haga S."/>
            <person name="Ohta F."/>
            <person name="Nomoto H."/>
            <person name="Nogata K."/>
            <person name="Morishita T."/>
            <person name="Endo T."/>
            <person name="Shin-I T."/>
            <person name="Takeda H."/>
            <person name="Morishita S."/>
            <person name="Kohara Y."/>
        </authorList>
    </citation>
    <scope>NUCLEOTIDE SEQUENCE [LARGE SCALE GENOMIC DNA]</scope>
    <source>
        <strain>Hd-rR</strain>
    </source>
</reference>
<keyword evidence="11" id="KW-0106">Calcium</keyword>
<name>A0A3P9L2E6_ORYLA</name>
<evidence type="ECO:0000256" key="9">
    <source>
        <dbReference type="ARBA" id="ARBA00023098"/>
    </source>
</evidence>
<feature type="binding site" evidence="10">
    <location>
        <position position="508"/>
    </location>
    <ligand>
        <name>Fe cation</name>
        <dbReference type="ChEBI" id="CHEBI:24875"/>
        <note>catalytic</note>
    </ligand>
</feature>
<dbReference type="InterPro" id="IPR000907">
    <property type="entry name" value="LipOase"/>
</dbReference>
<dbReference type="InterPro" id="IPR036392">
    <property type="entry name" value="PLAT/LH2_dom_sf"/>
</dbReference>
<dbReference type="SUPFAM" id="SSF48484">
    <property type="entry name" value="Lipoxigenase"/>
    <property type="match status" value="1"/>
</dbReference>
<keyword evidence="7 14" id="KW-0560">Oxidoreductase</keyword>
<keyword evidence="9" id="KW-0443">Lipid metabolism</keyword>
<keyword evidence="6 14" id="KW-0223">Dioxygenase</keyword>
<evidence type="ECO:0000259" key="16">
    <source>
        <dbReference type="PROSITE" id="PS51393"/>
    </source>
</evidence>
<reference evidence="17 18" key="2">
    <citation type="submission" date="2017-04" db="EMBL/GenBank/DDBJ databases">
        <title>CpG methylation of centromeres and impact of large insertions on vertebrate speciation.</title>
        <authorList>
            <person name="Ichikawa K."/>
            <person name="Yoshimura J."/>
            <person name="Morishita S."/>
        </authorList>
    </citation>
    <scope>NUCLEOTIDE SEQUENCE</scope>
    <source>
        <strain evidence="17 18">HNI</strain>
    </source>
</reference>
<dbReference type="Gene3D" id="1.20.245.10">
    <property type="entry name" value="Lipoxygenase-1, Domain 5"/>
    <property type="match status" value="1"/>
</dbReference>
<reference evidence="17" key="4">
    <citation type="submission" date="2025-09" db="UniProtKB">
        <authorList>
            <consortium name="Ensembl"/>
        </authorList>
    </citation>
    <scope>IDENTIFICATION</scope>
    <source>
        <strain evidence="17">HNI</strain>
    </source>
</reference>
<evidence type="ECO:0000256" key="12">
    <source>
        <dbReference type="PIRSR" id="PIRSR601885-3"/>
    </source>
</evidence>
<evidence type="ECO:0000256" key="7">
    <source>
        <dbReference type="ARBA" id="ARBA00023002"/>
    </source>
</evidence>
<evidence type="ECO:0000256" key="5">
    <source>
        <dbReference type="ARBA" id="ARBA00022723"/>
    </source>
</evidence>
<accession>A0A3P9L2E6</accession>
<dbReference type="Proteomes" id="UP000265180">
    <property type="component" value="Chromosome 9"/>
</dbReference>
<feature type="site" description="Essential for stabilizing binding to COTL1" evidence="12">
    <location>
        <position position="97"/>
    </location>
</feature>
<feature type="binding site" evidence="10">
    <location>
        <position position="630"/>
    </location>
    <ligand>
        <name>Fe cation</name>
        <dbReference type="ChEBI" id="CHEBI:24875"/>
        <note>catalytic</note>
    </ligand>
</feature>
<dbReference type="PROSITE" id="PS51393">
    <property type="entry name" value="LIPOXYGENASE_3"/>
    <property type="match status" value="1"/>
</dbReference>
<dbReference type="PANTHER" id="PTHR11771">
    <property type="entry name" value="LIPOXYGENASE"/>
    <property type="match status" value="1"/>
</dbReference>
<dbReference type="SMART" id="SM00308">
    <property type="entry name" value="LH2"/>
    <property type="match status" value="1"/>
</dbReference>
<protein>
    <submittedName>
        <fullName evidence="17">Arachidonate 15-lipoxygenase type B</fullName>
    </submittedName>
</protein>
<dbReference type="Gene3D" id="3.10.450.60">
    <property type="match status" value="1"/>
</dbReference>
<dbReference type="Gene3D" id="2.60.60.20">
    <property type="entry name" value="PLAT/LH2 domain"/>
    <property type="match status" value="1"/>
</dbReference>
<dbReference type="Pfam" id="PF01477">
    <property type="entry name" value="PLAT"/>
    <property type="match status" value="1"/>
</dbReference>
<evidence type="ECO:0000256" key="11">
    <source>
        <dbReference type="PIRSR" id="PIRSR601885-2"/>
    </source>
</evidence>
<dbReference type="InterPro" id="IPR020833">
    <property type="entry name" value="LipOase_Fe_BS"/>
</dbReference>
<evidence type="ECO:0000256" key="3">
    <source>
        <dbReference type="ARBA" id="ARBA00009419"/>
    </source>
</evidence>
<dbReference type="PROSITE" id="PS50095">
    <property type="entry name" value="PLAT"/>
    <property type="match status" value="1"/>
</dbReference>
<dbReference type="PROSITE" id="PS00711">
    <property type="entry name" value="LIPOXYGENASE_1"/>
    <property type="match status" value="1"/>
</dbReference>
<dbReference type="InterPro" id="IPR001885">
    <property type="entry name" value="LipOase_mml"/>
</dbReference>
<dbReference type="GO" id="GO:0005737">
    <property type="term" value="C:cytoplasm"/>
    <property type="evidence" value="ECO:0007669"/>
    <property type="project" value="UniProtKB-SubCell"/>
</dbReference>
<feature type="binding site" evidence="10">
    <location>
        <position position="341"/>
    </location>
    <ligand>
        <name>Fe cation</name>
        <dbReference type="ChEBI" id="CHEBI:24875"/>
        <note>catalytic</note>
    </ligand>
</feature>
<comment type="cofactor">
    <cofactor evidence="10">
        <name>Fe cation</name>
        <dbReference type="ChEBI" id="CHEBI:24875"/>
    </cofactor>
    <text evidence="10">Binds 1 Fe cation per subunit.</text>
</comment>
<evidence type="ECO:0000313" key="17">
    <source>
        <dbReference type="Ensembl" id="ENSORLP00020014757.1"/>
    </source>
</evidence>
<dbReference type="InterPro" id="IPR013819">
    <property type="entry name" value="LipOase_C"/>
</dbReference>
<evidence type="ECO:0000256" key="8">
    <source>
        <dbReference type="ARBA" id="ARBA00023004"/>
    </source>
</evidence>
<evidence type="ECO:0000256" key="6">
    <source>
        <dbReference type="ARBA" id="ARBA00022964"/>
    </source>
</evidence>
<evidence type="ECO:0000256" key="4">
    <source>
        <dbReference type="ARBA" id="ARBA00022490"/>
    </source>
</evidence>
<dbReference type="PRINTS" id="PR00087">
    <property type="entry name" value="LIPOXYGENASE"/>
</dbReference>
<proteinExistence type="inferred from homology"/>
<feature type="domain" description="Lipoxygenase" evidence="16">
    <location>
        <begin position="197"/>
        <end position="630"/>
    </location>
</feature>
<comment type="caution">
    <text evidence="13">Lacks conserved residue(s) required for the propagation of feature annotation.</text>
</comment>
<sequence length="630" mass="72396">MTLEYQVTVSTEDVAFAGTIDDVYITLVGQDGSSKHVKLDKSKSAFHKGDVSRKHWCLLEIHLEKQGGIIIKDSWLPAKVEVESPDGKVYTFPIYHWLTDSKKHFFREGAGLFLSHALCCPHAVLQNDLTCPSGIRTAHSWLTFLCSLLFCLLRWAVYKEGIPLCMEADTLKSLPPDDRYPFTRELELILSDHAMKHWTEDAFFGYQFLNGVNPMMIQCCKTLPSKFPVPVDMNFSKSQLTLRTEMMKGNIFLCDYNILDGVETNTINGRKQFLAAPLVLLHKNEDDEMMPIAIQLKQKPGEDNPIFFPTDSEYDWLLAKTYVKSADFNLHELNYHLLRTHLLAEVFAVSLQRNLPRVHPVYKLLIRHTRYTLQINFLARKSLISVSGPFTASGGKGMLTVLDRSVSSMTYRSLCIPDDIADRSLEDVPNFYYRDDGLKLWNIMFVYGILSFYYKNDGMVQNDAELQNWIQEIFENGFLRRRIPQKFTTVTELVKFVTMVMFTCSVQHAAVNTGQYDLYGWMPNGPSTMQEPPPTQKGKADEASFLSTLPDVQTTVHILATIWLLSLQSSDRYLHDFVEEHFTEDFAKYKVTTFQRDLMKLSEYIKCRNENLKLPYTFLDPKLVENSVAI</sequence>
<dbReference type="Pfam" id="PF00305">
    <property type="entry name" value="Lipoxygenase"/>
    <property type="match status" value="1"/>
</dbReference>
<feature type="domain" description="PLAT" evidence="15">
    <location>
        <begin position="3"/>
        <end position="112"/>
    </location>
</feature>
<evidence type="ECO:0000256" key="10">
    <source>
        <dbReference type="PIRSR" id="PIRSR601885-1"/>
    </source>
</evidence>
<evidence type="ECO:0000259" key="15">
    <source>
        <dbReference type="PROSITE" id="PS50095"/>
    </source>
</evidence>
<comment type="similarity">
    <text evidence="3 14">Belongs to the lipoxygenase family.</text>
</comment>
<dbReference type="GO" id="GO:0005506">
    <property type="term" value="F:iron ion binding"/>
    <property type="evidence" value="ECO:0007669"/>
    <property type="project" value="InterPro"/>
</dbReference>
<feature type="binding site" evidence="10">
    <location>
        <position position="336"/>
    </location>
    <ligand>
        <name>Fe cation</name>
        <dbReference type="ChEBI" id="CHEBI:24875"/>
        <note>catalytic</note>
    </ligand>
</feature>
<comment type="subcellular location">
    <subcellularLocation>
        <location evidence="1">Cytoplasm</location>
    </subcellularLocation>
</comment>
<organism evidence="17 18">
    <name type="scientific">Oryzias latipes</name>
    <name type="common">Japanese rice fish</name>
    <name type="synonym">Japanese killifish</name>
    <dbReference type="NCBI Taxonomy" id="8090"/>
    <lineage>
        <taxon>Eukaryota</taxon>
        <taxon>Metazoa</taxon>
        <taxon>Chordata</taxon>
        <taxon>Craniata</taxon>
        <taxon>Vertebrata</taxon>
        <taxon>Euteleostomi</taxon>
        <taxon>Actinopterygii</taxon>
        <taxon>Neopterygii</taxon>
        <taxon>Teleostei</taxon>
        <taxon>Neoteleostei</taxon>
        <taxon>Acanthomorphata</taxon>
        <taxon>Ovalentaria</taxon>
        <taxon>Atherinomorphae</taxon>
        <taxon>Beloniformes</taxon>
        <taxon>Adrianichthyidae</taxon>
        <taxon>Oryziinae</taxon>
        <taxon>Oryzias</taxon>
    </lineage>
</organism>
<feature type="binding site" evidence="11">
    <location>
        <position position="40"/>
    </location>
    <ligand>
        <name>Ca(2+)</name>
        <dbReference type="ChEBI" id="CHEBI:29108"/>
        <label>2</label>
    </ligand>
</feature>